<dbReference type="InterPro" id="IPR019734">
    <property type="entry name" value="TPR_rpt"/>
</dbReference>
<dbReference type="SUPFAM" id="SSF81901">
    <property type="entry name" value="HCP-like"/>
    <property type="match status" value="1"/>
</dbReference>
<name>A0A7I8VPA4_9ANNE</name>
<evidence type="ECO:0000256" key="1">
    <source>
        <dbReference type="PROSITE-ProRule" id="PRU00339"/>
    </source>
</evidence>
<dbReference type="SMART" id="SM00028">
    <property type="entry name" value="TPR"/>
    <property type="match status" value="9"/>
</dbReference>
<dbReference type="OrthoDB" id="1926212at2759"/>
<organism evidence="2 3">
    <name type="scientific">Dimorphilus gyrociliatus</name>
    <dbReference type="NCBI Taxonomy" id="2664684"/>
    <lineage>
        <taxon>Eukaryota</taxon>
        <taxon>Metazoa</taxon>
        <taxon>Spiralia</taxon>
        <taxon>Lophotrochozoa</taxon>
        <taxon>Annelida</taxon>
        <taxon>Polychaeta</taxon>
        <taxon>Polychaeta incertae sedis</taxon>
        <taxon>Dinophilidae</taxon>
        <taxon>Dimorphilus</taxon>
    </lineage>
</organism>
<feature type="repeat" description="TPR" evidence="1">
    <location>
        <begin position="74"/>
        <end position="107"/>
    </location>
</feature>
<protein>
    <submittedName>
        <fullName evidence="2">DgyrCDS6313</fullName>
    </submittedName>
</protein>
<keyword evidence="1" id="KW-0802">TPR repeat</keyword>
<feature type="repeat" description="TPR" evidence="1">
    <location>
        <begin position="379"/>
        <end position="412"/>
    </location>
</feature>
<accession>A0A7I8VPA4</accession>
<evidence type="ECO:0000313" key="2">
    <source>
        <dbReference type="EMBL" id="CAD5117551.1"/>
    </source>
</evidence>
<proteinExistence type="predicted"/>
<dbReference type="PANTHER" id="PTHR45153">
    <property type="entry name" value="TETRATRICOPEPTIDE REPEAT PROTEIN 16"/>
    <property type="match status" value="1"/>
</dbReference>
<dbReference type="Gene3D" id="1.25.40.10">
    <property type="entry name" value="Tetratricopeptide repeat domain"/>
    <property type="match status" value="5"/>
</dbReference>
<dbReference type="InterPro" id="IPR011990">
    <property type="entry name" value="TPR-like_helical_dom_sf"/>
</dbReference>
<evidence type="ECO:0000313" key="3">
    <source>
        <dbReference type="Proteomes" id="UP000549394"/>
    </source>
</evidence>
<dbReference type="SUPFAM" id="SSF48452">
    <property type="entry name" value="TPR-like"/>
    <property type="match status" value="1"/>
</dbReference>
<dbReference type="PANTHER" id="PTHR45153:SF1">
    <property type="entry name" value="TETRATRICOPEPTIDE REPEAT PROTEIN 16"/>
    <property type="match status" value="1"/>
</dbReference>
<reference evidence="2 3" key="1">
    <citation type="submission" date="2020-08" db="EMBL/GenBank/DDBJ databases">
        <authorList>
            <person name="Hejnol A."/>
        </authorList>
    </citation>
    <scope>NUCLEOTIDE SEQUENCE [LARGE SCALE GENOMIC DNA]</scope>
</reference>
<comment type="caution">
    <text evidence="2">The sequence shown here is derived from an EMBL/GenBank/DDBJ whole genome shotgun (WGS) entry which is preliminary data.</text>
</comment>
<dbReference type="Pfam" id="PF13181">
    <property type="entry name" value="TPR_8"/>
    <property type="match status" value="1"/>
</dbReference>
<gene>
    <name evidence="2" type="ORF">DGYR_LOCUS6070</name>
</gene>
<keyword evidence="3" id="KW-1185">Reference proteome</keyword>
<dbReference type="Proteomes" id="UP000549394">
    <property type="component" value="Unassembled WGS sequence"/>
</dbReference>
<dbReference type="PROSITE" id="PS50005">
    <property type="entry name" value="TPR"/>
    <property type="match status" value="3"/>
</dbReference>
<dbReference type="AlphaFoldDB" id="A0A7I8VPA4"/>
<feature type="repeat" description="TPR" evidence="1">
    <location>
        <begin position="149"/>
        <end position="182"/>
    </location>
</feature>
<dbReference type="EMBL" id="CAJFCJ010000007">
    <property type="protein sequence ID" value="CAD5117551.1"/>
    <property type="molecule type" value="Genomic_DNA"/>
</dbReference>
<sequence length="581" mass="68292">MILQPKHVNTHQFYPDIQQKRPPEKKKPIFQTAVDESVIKKAKEKQPNIFAPEQWEEEKNVGLTSLSTVLKEKLQAVWKKALEYEEEGKYDDAILFYNKCLAVEPNFEEAYSRRSECYFQLCDFQSALLNLKKCYLLNREQKNYSDRLAFIYYFYGQCLFDQRMFVEALDCFSRAAEIKPNVQVYHMRTIACLSALGRHGECLALLNKHLEQDRENPDLFVMRARLHNRFRNVTLAYYDLKDALSLNENHGEAQKMMDDMNKKSEQLHMEAIHLNIRNRLRDALQKISLAIETNPSRSEYHLLRGTLHRRLGDFNAAIDDFLLALDKSGHNEQSAVYKKAQRQLLLTYNDFAVECLTKKFYEEAIILLNKAIKGEKTEKSLYINRGDCFFKQSEFTFALQDYHQALELDSNNEETRKRIGQVEKEFGLIEFEEKNYSQAEIRFSTAIKYYPKEGQFYICRARCRNLLEKKDEAKLDLTMALHLDPENEEILGLMPRLFPGKSIRDVYDSRLGDEARRILTGGVKPVKRDEQSRKKTVFPDFIERKRLNDEVTKMLKERQDLTAKVKLGAKTFKSFQNNDKK</sequence>
<dbReference type="Pfam" id="PF13432">
    <property type="entry name" value="TPR_16"/>
    <property type="match status" value="1"/>
</dbReference>
<dbReference type="Pfam" id="PF00515">
    <property type="entry name" value="TPR_1"/>
    <property type="match status" value="1"/>
</dbReference>